<dbReference type="FunFam" id="3.40.50.2000:FF:000023">
    <property type="entry name" value="ADP-heptose--LPS heptosyltransferase II"/>
    <property type="match status" value="1"/>
</dbReference>
<evidence type="ECO:0000256" key="2">
    <source>
        <dbReference type="ARBA" id="ARBA00022679"/>
    </source>
</evidence>
<keyword evidence="2" id="KW-0808">Transferase</keyword>
<dbReference type="EC" id="2.4.99.24" evidence="4"/>
<evidence type="ECO:0000256" key="1">
    <source>
        <dbReference type="ARBA" id="ARBA00022676"/>
    </source>
</evidence>
<accession>A0A8B6XAY1</accession>
<dbReference type="GO" id="GO:0009244">
    <property type="term" value="P:lipopolysaccharide core region biosynthetic process"/>
    <property type="evidence" value="ECO:0007669"/>
    <property type="project" value="TreeGrafter"/>
</dbReference>
<dbReference type="AlphaFoldDB" id="A0A8B6XAY1"/>
<dbReference type="GO" id="GO:0008713">
    <property type="term" value="F:ADP-heptose-lipopolysaccharide heptosyltransferase activity"/>
    <property type="evidence" value="ECO:0007669"/>
    <property type="project" value="UniProtKB-EC"/>
</dbReference>
<protein>
    <recommendedName>
        <fullName evidence="4">lipopolysaccharide heptosyltransferase II</fullName>
        <ecNumber evidence="4">2.4.99.24</ecNumber>
    </recommendedName>
</protein>
<name>A0A8B6XAY1_9BURK</name>
<dbReference type="Gene3D" id="3.40.50.2000">
    <property type="entry name" value="Glycogen Phosphorylase B"/>
    <property type="match status" value="2"/>
</dbReference>
<dbReference type="RefSeq" id="WP_084544845.1">
    <property type="nucleotide sequence ID" value="NZ_AXWS01000008.1"/>
</dbReference>
<dbReference type="GO" id="GO:0005829">
    <property type="term" value="C:cytosol"/>
    <property type="evidence" value="ECO:0007669"/>
    <property type="project" value="TreeGrafter"/>
</dbReference>
<evidence type="ECO:0000313" key="7">
    <source>
        <dbReference type="RefSeq" id="WP_084544845.1"/>
    </source>
</evidence>
<dbReference type="InterPro" id="IPR011910">
    <property type="entry name" value="RfaF"/>
</dbReference>
<evidence type="ECO:0000256" key="4">
    <source>
        <dbReference type="ARBA" id="ARBA00044042"/>
    </source>
</evidence>
<organism evidence="6 7">
    <name type="scientific">Derxia gummosa DSM 723</name>
    <dbReference type="NCBI Taxonomy" id="1121388"/>
    <lineage>
        <taxon>Bacteria</taxon>
        <taxon>Pseudomonadati</taxon>
        <taxon>Pseudomonadota</taxon>
        <taxon>Betaproteobacteria</taxon>
        <taxon>Burkholderiales</taxon>
        <taxon>Alcaligenaceae</taxon>
        <taxon>Derxia</taxon>
    </lineage>
</organism>
<keyword evidence="6" id="KW-1185">Reference proteome</keyword>
<dbReference type="PANTHER" id="PTHR30160:SF7">
    <property type="entry name" value="ADP-HEPTOSE--LPS HEPTOSYLTRANSFERASE 2"/>
    <property type="match status" value="1"/>
</dbReference>
<dbReference type="SUPFAM" id="SSF53756">
    <property type="entry name" value="UDP-Glycosyltransferase/glycogen phosphorylase"/>
    <property type="match status" value="1"/>
</dbReference>
<dbReference type="PANTHER" id="PTHR30160">
    <property type="entry name" value="TETRAACYLDISACCHARIDE 4'-KINASE-RELATED"/>
    <property type="match status" value="1"/>
</dbReference>
<sequence length="363" mass="40088">MRILVVAPNWIGDAIMSQPLIRRLRLQHLRARIEVLAPKHLAAVYESMNEVDRVQTTSFLHGSLQWKERVATARALRAGDAHGPFTHAWVLPNSWKSALIPWLARIPVRCGYTGEGRWGLLNRRWPNPPKGHRPPMIETYAALAGGFERKYDWFGADRPRLVVDPAHVAIAKAKYIDRHTARPLIGFCPGAEYGPAKRWPVEHFARLAELVAERHPDAAFFCLGSPKDKPVAAEIAALAHVEVTNLCGNTSLREALALMRSFQAVVSNDSGLMHMAAALDVPVVALYGSTDPRHTPPHNTQATIARIPIECSPCFARECPLGHFRCMRDLTPELVYEQLAARLGAAPAQPTPSPGQGADGRRA</sequence>
<dbReference type="InterPro" id="IPR002201">
    <property type="entry name" value="Glyco_trans_9"/>
</dbReference>
<keyword evidence="1" id="KW-0328">Glycosyltransferase</keyword>
<dbReference type="NCBIfam" id="TIGR02195">
    <property type="entry name" value="heptsyl_trn_II"/>
    <property type="match status" value="1"/>
</dbReference>
<dbReference type="Proteomes" id="UP000675920">
    <property type="component" value="Unplaced"/>
</dbReference>
<reference evidence="7" key="1">
    <citation type="journal article" date="2000" name="Eur. J. Biochem.">
        <title>Comparative functional characterization in vitro of heptosyltransferase I (WaaC) and II (WaaF) from Escherichia coli.</title>
        <authorList>
            <person name="Gronow S."/>
            <person name="Brabetz W."/>
            <person name="Brade H."/>
        </authorList>
    </citation>
    <scope>NUCLEOTIDE SEQUENCE</scope>
</reference>
<dbReference type="InterPro" id="IPR051199">
    <property type="entry name" value="LPS_LOS_Heptosyltrfase"/>
</dbReference>
<gene>
    <name evidence="7" type="primary">waaF</name>
</gene>
<dbReference type="Pfam" id="PF01075">
    <property type="entry name" value="Glyco_transf_9"/>
    <property type="match status" value="1"/>
</dbReference>
<evidence type="ECO:0000256" key="3">
    <source>
        <dbReference type="ARBA" id="ARBA00043995"/>
    </source>
</evidence>
<comment type="similarity">
    <text evidence="3">Belongs to the glycosyltransferase 9 family.</text>
</comment>
<dbReference type="OrthoDB" id="9797795at2"/>
<evidence type="ECO:0000256" key="5">
    <source>
        <dbReference type="ARBA" id="ARBA00047503"/>
    </source>
</evidence>
<comment type="catalytic activity">
    <reaction evidence="5">
        <text>an L-alpha-D-Hep-(1-&gt;5)-[alpha-Kdo-(2-&gt;4)]-alpha-Kdo-(2-&gt;6)-lipid A + ADP-L-glycero-beta-D-manno-heptose = an L-alpha-D-Hep-(1-&gt;3)-L-alpha-D-Hep-(1-&gt;5)-[alpha-Kdo-(2-&gt;4)]-alpha-Kdo-(2-&gt;6)-lipid A + ADP + H(+)</text>
        <dbReference type="Rhea" id="RHEA:74071"/>
        <dbReference type="ChEBI" id="CHEBI:15378"/>
        <dbReference type="ChEBI" id="CHEBI:61506"/>
        <dbReference type="ChEBI" id="CHEBI:193068"/>
        <dbReference type="ChEBI" id="CHEBI:193069"/>
        <dbReference type="ChEBI" id="CHEBI:456216"/>
        <dbReference type="EC" id="2.4.99.24"/>
    </reaction>
</comment>
<dbReference type="CDD" id="cd03789">
    <property type="entry name" value="GT9_LPS_heptosyltransferase"/>
    <property type="match status" value="1"/>
</dbReference>
<reference evidence="7" key="2">
    <citation type="submission" date="2025-08" db="UniProtKB">
        <authorList>
            <consortium name="RefSeq"/>
        </authorList>
    </citation>
    <scope>IDENTIFICATION</scope>
</reference>
<proteinExistence type="inferred from homology"/>
<evidence type="ECO:0000313" key="6">
    <source>
        <dbReference type="Proteomes" id="UP000675920"/>
    </source>
</evidence>